<evidence type="ECO:0000256" key="4">
    <source>
        <dbReference type="ARBA" id="ARBA00022502"/>
    </source>
</evidence>
<dbReference type="RefSeq" id="XP_029649973.1">
    <property type="nucleotide sequence ID" value="XM_029794113.2"/>
</dbReference>
<dbReference type="Pfam" id="PF10510">
    <property type="entry name" value="PIG-S"/>
    <property type="match status" value="1"/>
</dbReference>
<gene>
    <name evidence="12" type="primary">LOC115223497</name>
</gene>
<evidence type="ECO:0000256" key="10">
    <source>
        <dbReference type="SAM" id="Phobius"/>
    </source>
</evidence>
<evidence type="ECO:0000256" key="5">
    <source>
        <dbReference type="ARBA" id="ARBA00022692"/>
    </source>
</evidence>
<comment type="subcellular location">
    <subcellularLocation>
        <location evidence="1">Endoplasmic reticulum membrane</location>
        <topology evidence="1">Multi-pass membrane protein</topology>
    </subcellularLocation>
</comment>
<feature type="transmembrane region" description="Helical" evidence="10">
    <location>
        <begin position="12"/>
        <end position="34"/>
    </location>
</feature>
<accession>A0A6P7TFE4</accession>
<comment type="similarity">
    <text evidence="3">Belongs to the PIGS family.</text>
</comment>
<evidence type="ECO:0000313" key="11">
    <source>
        <dbReference type="Proteomes" id="UP000515154"/>
    </source>
</evidence>
<dbReference type="PANTHER" id="PTHR21072">
    <property type="entry name" value="GPI TRANSAMIDASE COMPONENT PIG-S"/>
    <property type="match status" value="1"/>
</dbReference>
<keyword evidence="7 10" id="KW-1133">Transmembrane helix</keyword>
<evidence type="ECO:0000256" key="6">
    <source>
        <dbReference type="ARBA" id="ARBA00022824"/>
    </source>
</evidence>
<reference evidence="12" key="1">
    <citation type="submission" date="2025-08" db="UniProtKB">
        <authorList>
            <consortium name="RefSeq"/>
        </authorList>
    </citation>
    <scope>IDENTIFICATION</scope>
</reference>
<keyword evidence="5 10" id="KW-0812">Transmembrane</keyword>
<protein>
    <submittedName>
        <fullName evidence="12">GPI transamidase component PIG-S</fullName>
    </submittedName>
</protein>
<feature type="transmembrane region" description="Helical" evidence="10">
    <location>
        <begin position="506"/>
        <end position="528"/>
    </location>
</feature>
<evidence type="ECO:0000256" key="3">
    <source>
        <dbReference type="ARBA" id="ARBA00005316"/>
    </source>
</evidence>
<evidence type="ECO:0000256" key="8">
    <source>
        <dbReference type="ARBA" id="ARBA00023136"/>
    </source>
</evidence>
<evidence type="ECO:0000256" key="9">
    <source>
        <dbReference type="ARBA" id="ARBA00023180"/>
    </source>
</evidence>
<organism evidence="11 12">
    <name type="scientific">Octopus sinensis</name>
    <name type="common">East Asian common octopus</name>
    <dbReference type="NCBI Taxonomy" id="2607531"/>
    <lineage>
        <taxon>Eukaryota</taxon>
        <taxon>Metazoa</taxon>
        <taxon>Spiralia</taxon>
        <taxon>Lophotrochozoa</taxon>
        <taxon>Mollusca</taxon>
        <taxon>Cephalopoda</taxon>
        <taxon>Coleoidea</taxon>
        <taxon>Octopodiformes</taxon>
        <taxon>Octopoda</taxon>
        <taxon>Incirrata</taxon>
        <taxon>Octopodidae</taxon>
        <taxon>Octopus</taxon>
    </lineage>
</organism>
<keyword evidence="11" id="KW-1185">Reference proteome</keyword>
<proteinExistence type="inferred from homology"/>
<dbReference type="InterPro" id="IPR019540">
    <property type="entry name" value="PtdIno-glycan_biosynth_class_S"/>
</dbReference>
<dbReference type="GO" id="GO:0016255">
    <property type="term" value="P:attachment of GPI anchor to protein"/>
    <property type="evidence" value="ECO:0007669"/>
    <property type="project" value="InterPro"/>
</dbReference>
<dbReference type="UniPathway" id="UPA00196"/>
<keyword evidence="9" id="KW-0325">Glycoprotein</keyword>
<sequence length="546" mass="62258">MNKNKRLEKEKATQAYAALGIGLICVFFGIPLWWKTTEVYRVPLPYDEIEALTDTKVKYTVKINIINFDQDDQVELPKHLSKQLNINSAGAILSEYIVSLQQATEAQKTVLESAQTLRDADSKLGEDLFTQSSGYHVILLPDDHPLKENTPYLGQFNVIFVCSIPKDVVGSSAKIARLFHNVLSRHHPLERLYEASAGLKQLKPDKESMRSLRFHTHYDITFTLFSRQPDIIDARWDMEEGVRLYLQPLLDKLKDYVDIKVKSQTLFYPGFYIRPQKDYDTGENFLDLQNLPHMINPLETKLGFQASNNPNLNFIVYVPTRDQSPMYIRNKKGERERSNSFLSPRWGGIHIYNTPSPGPNDTLPMRVNIDLHQVMQIFLTQIRMLLNLQVRSSNVTFSPIGSAGVTEWELAGWLRSRAVENIVSSTSTLQSLAKLLGEISNIVIKDAIGEEVKLAVSSIEESIKLLAEGKDDKAFFASKKAVISSEKAFFDQSLLELLYFPEDQKFAIYIPLFLPVSIPVIISTFHAIRWMKRKWSGKLGEKKKAE</sequence>
<evidence type="ECO:0000256" key="1">
    <source>
        <dbReference type="ARBA" id="ARBA00004477"/>
    </source>
</evidence>
<keyword evidence="4" id="KW-0337">GPI-anchor biosynthesis</keyword>
<dbReference type="GO" id="GO:0006506">
    <property type="term" value="P:GPI anchor biosynthetic process"/>
    <property type="evidence" value="ECO:0007669"/>
    <property type="project" value="UniProtKB-UniPathway"/>
</dbReference>
<keyword evidence="6" id="KW-0256">Endoplasmic reticulum</keyword>
<dbReference type="KEGG" id="osn:115223497"/>
<dbReference type="GO" id="GO:0042765">
    <property type="term" value="C:GPI-anchor transamidase complex"/>
    <property type="evidence" value="ECO:0007669"/>
    <property type="project" value="InterPro"/>
</dbReference>
<keyword evidence="8 10" id="KW-0472">Membrane</keyword>
<dbReference type="Proteomes" id="UP000515154">
    <property type="component" value="Linkage group LG2"/>
</dbReference>
<evidence type="ECO:0000256" key="7">
    <source>
        <dbReference type="ARBA" id="ARBA00022989"/>
    </source>
</evidence>
<dbReference type="PANTHER" id="PTHR21072:SF13">
    <property type="entry name" value="GPI TRANSAMIDASE COMPONENT PIG-S"/>
    <property type="match status" value="1"/>
</dbReference>
<evidence type="ECO:0000313" key="12">
    <source>
        <dbReference type="RefSeq" id="XP_029649973.1"/>
    </source>
</evidence>
<evidence type="ECO:0000256" key="2">
    <source>
        <dbReference type="ARBA" id="ARBA00004687"/>
    </source>
</evidence>
<dbReference type="AlphaFoldDB" id="A0A6P7TFE4"/>
<name>A0A6P7TFE4_9MOLL</name>
<comment type="pathway">
    <text evidence="2">Glycolipid biosynthesis; glycosylphosphatidylinositol-anchor biosynthesis.</text>
</comment>